<gene>
    <name evidence="3" type="ORF">VNO78_19649</name>
</gene>
<dbReference type="InterPro" id="IPR006501">
    <property type="entry name" value="Pectinesterase_inhib_dom"/>
</dbReference>
<dbReference type="PANTHER" id="PTHR31890:SF24">
    <property type="entry name" value="PLANT INVERTASE_PECTIN METHYLESTERASE INHIBITOR PROTEIN"/>
    <property type="match status" value="1"/>
</dbReference>
<evidence type="ECO:0000313" key="3">
    <source>
        <dbReference type="EMBL" id="KAK7391237.1"/>
    </source>
</evidence>
<reference evidence="3 4" key="1">
    <citation type="submission" date="2024-01" db="EMBL/GenBank/DDBJ databases">
        <title>The genomes of 5 underutilized Papilionoideae crops provide insights into root nodulation and disease resistanc.</title>
        <authorList>
            <person name="Jiang F."/>
        </authorList>
    </citation>
    <scope>NUCLEOTIDE SEQUENCE [LARGE SCALE GENOMIC DNA]</scope>
    <source>
        <strain evidence="3">DUOXIRENSHENG_FW03</strain>
        <tissue evidence="3">Leaves</tissue>
    </source>
</reference>
<dbReference type="Gene3D" id="1.20.140.40">
    <property type="entry name" value="Invertase/pectin methylesterase inhibitor family protein"/>
    <property type="match status" value="1"/>
</dbReference>
<dbReference type="SUPFAM" id="SSF101148">
    <property type="entry name" value="Plant invertase/pectin methylesterase inhibitor"/>
    <property type="match status" value="1"/>
</dbReference>
<accession>A0AAN9XG08</accession>
<keyword evidence="4" id="KW-1185">Reference proteome</keyword>
<dbReference type="InterPro" id="IPR035513">
    <property type="entry name" value="Invertase/methylesterase_inhib"/>
</dbReference>
<dbReference type="GO" id="GO:0004857">
    <property type="term" value="F:enzyme inhibitor activity"/>
    <property type="evidence" value="ECO:0007669"/>
    <property type="project" value="InterPro"/>
</dbReference>
<name>A0AAN9XG08_PSOTE</name>
<dbReference type="EMBL" id="JAYMYS010000005">
    <property type="protein sequence ID" value="KAK7391237.1"/>
    <property type="molecule type" value="Genomic_DNA"/>
</dbReference>
<protein>
    <recommendedName>
        <fullName evidence="2">Pectinesterase inhibitor domain-containing protein</fullName>
    </recommendedName>
</protein>
<organism evidence="3 4">
    <name type="scientific">Psophocarpus tetragonolobus</name>
    <name type="common">Winged bean</name>
    <name type="synonym">Dolichos tetragonolobus</name>
    <dbReference type="NCBI Taxonomy" id="3891"/>
    <lineage>
        <taxon>Eukaryota</taxon>
        <taxon>Viridiplantae</taxon>
        <taxon>Streptophyta</taxon>
        <taxon>Embryophyta</taxon>
        <taxon>Tracheophyta</taxon>
        <taxon>Spermatophyta</taxon>
        <taxon>Magnoliopsida</taxon>
        <taxon>eudicotyledons</taxon>
        <taxon>Gunneridae</taxon>
        <taxon>Pentapetalae</taxon>
        <taxon>rosids</taxon>
        <taxon>fabids</taxon>
        <taxon>Fabales</taxon>
        <taxon>Fabaceae</taxon>
        <taxon>Papilionoideae</taxon>
        <taxon>50 kb inversion clade</taxon>
        <taxon>NPAAA clade</taxon>
        <taxon>indigoferoid/millettioid clade</taxon>
        <taxon>Phaseoleae</taxon>
        <taxon>Psophocarpus</taxon>
    </lineage>
</organism>
<feature type="domain" description="Pectinesterase inhibitor" evidence="2">
    <location>
        <begin position="38"/>
        <end position="180"/>
    </location>
</feature>
<sequence>MNSSILCSLMLTLCLITTLHFCLPTEAKAHSRHRLLGGNPDLIDQICQQTFQDKVNCMNLLRADPATKQAKNLLEFSKAVLELALKKGIQGQNFLKGLAQKNNDPAIRECANSDYDGVVRSFKSALAELKVDPETSSYDAKVASDGSNNCAEAITNAHIVNPAISSLNYQISLLSNIASLATMQKNAVNKLVVGGIVCCFLEDSTTLNAELCCASLQLVFNSAV</sequence>
<feature type="signal peptide" evidence="1">
    <location>
        <begin position="1"/>
        <end position="29"/>
    </location>
</feature>
<dbReference type="PANTHER" id="PTHR31890">
    <property type="entry name" value="PLANT INVERTASE/PECTIN METHYLESTERASE INHIBITOR SUPERFAMILY PROTEIN"/>
    <property type="match status" value="1"/>
</dbReference>
<dbReference type="Pfam" id="PF04043">
    <property type="entry name" value="PMEI"/>
    <property type="match status" value="1"/>
</dbReference>
<dbReference type="NCBIfam" id="TIGR01614">
    <property type="entry name" value="PME_inhib"/>
    <property type="match status" value="1"/>
</dbReference>
<proteinExistence type="predicted"/>
<dbReference type="AlphaFoldDB" id="A0AAN9XG08"/>
<feature type="chain" id="PRO_5042929438" description="Pectinesterase inhibitor domain-containing protein" evidence="1">
    <location>
        <begin position="30"/>
        <end position="224"/>
    </location>
</feature>
<evidence type="ECO:0000313" key="4">
    <source>
        <dbReference type="Proteomes" id="UP001386955"/>
    </source>
</evidence>
<keyword evidence="1" id="KW-0732">Signal</keyword>
<comment type="caution">
    <text evidence="3">The sequence shown here is derived from an EMBL/GenBank/DDBJ whole genome shotgun (WGS) entry which is preliminary data.</text>
</comment>
<evidence type="ECO:0000256" key="1">
    <source>
        <dbReference type="SAM" id="SignalP"/>
    </source>
</evidence>
<dbReference type="SMART" id="SM00856">
    <property type="entry name" value="PMEI"/>
    <property type="match status" value="1"/>
</dbReference>
<dbReference type="Proteomes" id="UP001386955">
    <property type="component" value="Unassembled WGS sequence"/>
</dbReference>
<evidence type="ECO:0000259" key="2">
    <source>
        <dbReference type="SMART" id="SM00856"/>
    </source>
</evidence>